<protein>
    <submittedName>
        <fullName evidence="2">DUF1428 domain-containing protein</fullName>
    </submittedName>
</protein>
<organism evidence="2 3">
    <name type="scientific">Pseudomarimonas salicorniae</name>
    <dbReference type="NCBI Taxonomy" id="2933270"/>
    <lineage>
        <taxon>Bacteria</taxon>
        <taxon>Pseudomonadati</taxon>
        <taxon>Pseudomonadota</taxon>
        <taxon>Gammaproteobacteria</taxon>
        <taxon>Lysobacterales</taxon>
        <taxon>Lysobacteraceae</taxon>
        <taxon>Pseudomarimonas</taxon>
    </lineage>
</organism>
<dbReference type="InterPro" id="IPR011008">
    <property type="entry name" value="Dimeric_a/b-barrel"/>
</dbReference>
<reference evidence="2" key="1">
    <citation type="submission" date="2022-04" db="EMBL/GenBank/DDBJ databases">
        <title>Lysobacter sp. CAU 1642 isolated from sea sand.</title>
        <authorList>
            <person name="Kim W."/>
        </authorList>
    </citation>
    <scope>NUCLEOTIDE SEQUENCE</scope>
    <source>
        <strain evidence="2">CAU 1642</strain>
    </source>
</reference>
<dbReference type="InterPro" id="IPR009874">
    <property type="entry name" value="DUF1428"/>
</dbReference>
<accession>A0ABT0GLU3</accession>
<dbReference type="Gene3D" id="3.30.70.100">
    <property type="match status" value="1"/>
</dbReference>
<proteinExistence type="predicted"/>
<dbReference type="Proteomes" id="UP001431449">
    <property type="component" value="Unassembled WGS sequence"/>
</dbReference>
<name>A0ABT0GLU3_9GAMM</name>
<feature type="compositionally biased region" description="Basic and acidic residues" evidence="1">
    <location>
        <begin position="79"/>
        <end position="93"/>
    </location>
</feature>
<sequence length="123" mass="14225">MYVQGFLVPVPEGNEEKYREVAEKFWRIARDYGALSQFECWEDDIKDGVQTDFRRAVNLQAGEKVVFAWMTWPDKETADASHERMMSDERMKTDFGAPDGSDMPFDGKRMVYGGFRPIVQNVA</sequence>
<evidence type="ECO:0000313" key="3">
    <source>
        <dbReference type="Proteomes" id="UP001431449"/>
    </source>
</evidence>
<dbReference type="Pfam" id="PF07237">
    <property type="entry name" value="DUF1428"/>
    <property type="match status" value="1"/>
</dbReference>
<feature type="region of interest" description="Disordered" evidence="1">
    <location>
        <begin position="79"/>
        <end position="102"/>
    </location>
</feature>
<dbReference type="PIRSF" id="PIRSF007028">
    <property type="entry name" value="UCP007028"/>
    <property type="match status" value="1"/>
</dbReference>
<evidence type="ECO:0000313" key="2">
    <source>
        <dbReference type="EMBL" id="MCK7595486.1"/>
    </source>
</evidence>
<dbReference type="RefSeq" id="WP_248211475.1">
    <property type="nucleotide sequence ID" value="NZ_JALNMH010000019.1"/>
</dbReference>
<dbReference type="SUPFAM" id="SSF54909">
    <property type="entry name" value="Dimeric alpha+beta barrel"/>
    <property type="match status" value="1"/>
</dbReference>
<comment type="caution">
    <text evidence="2">The sequence shown here is derived from an EMBL/GenBank/DDBJ whole genome shotgun (WGS) entry which is preliminary data.</text>
</comment>
<keyword evidence="3" id="KW-1185">Reference proteome</keyword>
<gene>
    <name evidence="2" type="ORF">M0G41_17660</name>
</gene>
<dbReference type="EMBL" id="JALNMH010000019">
    <property type="protein sequence ID" value="MCK7595486.1"/>
    <property type="molecule type" value="Genomic_DNA"/>
</dbReference>
<evidence type="ECO:0000256" key="1">
    <source>
        <dbReference type="SAM" id="MobiDB-lite"/>
    </source>
</evidence>